<evidence type="ECO:0000313" key="2">
    <source>
        <dbReference type="Proteomes" id="UP001190700"/>
    </source>
</evidence>
<dbReference type="Proteomes" id="UP001190700">
    <property type="component" value="Unassembled WGS sequence"/>
</dbReference>
<dbReference type="AlphaFoldDB" id="A0AAE0KVE8"/>
<comment type="caution">
    <text evidence="1">The sequence shown here is derived from an EMBL/GenBank/DDBJ whole genome shotgun (WGS) entry which is preliminary data.</text>
</comment>
<organism evidence="1 2">
    <name type="scientific">Cymbomonas tetramitiformis</name>
    <dbReference type="NCBI Taxonomy" id="36881"/>
    <lineage>
        <taxon>Eukaryota</taxon>
        <taxon>Viridiplantae</taxon>
        <taxon>Chlorophyta</taxon>
        <taxon>Pyramimonadophyceae</taxon>
        <taxon>Pyramimonadales</taxon>
        <taxon>Pyramimonadaceae</taxon>
        <taxon>Cymbomonas</taxon>
    </lineage>
</organism>
<sequence>MNRVNRYKLHASVHKDKCATVPTWPASKQQRNFFPRQRQNGSRIAEDSRLYAASYSSRLTWTSHNNFVNVKASSSFRRTWCRQQCPEPPTPSQAWSCRLFQETGRI</sequence>
<dbReference type="EMBL" id="LGRX02016546">
    <property type="protein sequence ID" value="KAK3261949.1"/>
    <property type="molecule type" value="Genomic_DNA"/>
</dbReference>
<gene>
    <name evidence="1" type="ORF">CYMTET_29174</name>
</gene>
<accession>A0AAE0KVE8</accession>
<keyword evidence="2" id="KW-1185">Reference proteome</keyword>
<name>A0AAE0KVE8_9CHLO</name>
<proteinExistence type="predicted"/>
<evidence type="ECO:0000313" key="1">
    <source>
        <dbReference type="EMBL" id="KAK3261949.1"/>
    </source>
</evidence>
<protein>
    <submittedName>
        <fullName evidence="1">Uncharacterized protein</fullName>
    </submittedName>
</protein>
<reference evidence="1 2" key="1">
    <citation type="journal article" date="2015" name="Genome Biol. Evol.">
        <title>Comparative Genomics of a Bacterivorous Green Alga Reveals Evolutionary Causalities and Consequences of Phago-Mixotrophic Mode of Nutrition.</title>
        <authorList>
            <person name="Burns J.A."/>
            <person name="Paasch A."/>
            <person name="Narechania A."/>
            <person name="Kim E."/>
        </authorList>
    </citation>
    <scope>NUCLEOTIDE SEQUENCE [LARGE SCALE GENOMIC DNA]</scope>
    <source>
        <strain evidence="1 2">PLY_AMNH</strain>
    </source>
</reference>